<evidence type="ECO:0000313" key="2">
    <source>
        <dbReference type="EMBL" id="KAH9362787.1"/>
    </source>
</evidence>
<sequence>MLCNVASACRAVPIPRAVAADDTTRHAVRADWKELEGAEEAATAGKKEQQSEERRLAPGCPTHHVWGLGSIGPTPSRSRHSSLLQLVSTRRGDLKTPSPEPPAPTGAAQGFALVACYWPGGRDPASSSGLFCRRPALRATTQPLRSTSSANRRTQYQQRRRTPWLIPSVPPGSACPAHHARDCKGDVGGNVQRLRDIGARDRA</sequence>
<feature type="region of interest" description="Disordered" evidence="1">
    <location>
        <begin position="38"/>
        <end position="81"/>
    </location>
</feature>
<reference evidence="2 3" key="1">
    <citation type="journal article" date="2020" name="Cell">
        <title>Large-Scale Comparative Analyses of Tick Genomes Elucidate Their Genetic Diversity and Vector Capacities.</title>
        <authorList>
            <consortium name="Tick Genome and Microbiome Consortium (TIGMIC)"/>
            <person name="Jia N."/>
            <person name="Wang J."/>
            <person name="Shi W."/>
            <person name="Du L."/>
            <person name="Sun Y."/>
            <person name="Zhan W."/>
            <person name="Jiang J.F."/>
            <person name="Wang Q."/>
            <person name="Zhang B."/>
            <person name="Ji P."/>
            <person name="Bell-Sakyi L."/>
            <person name="Cui X.M."/>
            <person name="Yuan T.T."/>
            <person name="Jiang B.G."/>
            <person name="Yang W.F."/>
            <person name="Lam T.T."/>
            <person name="Chang Q.C."/>
            <person name="Ding S.J."/>
            <person name="Wang X.J."/>
            <person name="Zhu J.G."/>
            <person name="Ruan X.D."/>
            <person name="Zhao L."/>
            <person name="Wei J.T."/>
            <person name="Ye R.Z."/>
            <person name="Que T.C."/>
            <person name="Du C.H."/>
            <person name="Zhou Y.H."/>
            <person name="Cheng J.X."/>
            <person name="Dai P.F."/>
            <person name="Guo W.B."/>
            <person name="Han X.H."/>
            <person name="Huang E.J."/>
            <person name="Li L.F."/>
            <person name="Wei W."/>
            <person name="Gao Y.C."/>
            <person name="Liu J.Z."/>
            <person name="Shao H.Z."/>
            <person name="Wang X."/>
            <person name="Wang C.C."/>
            <person name="Yang T.C."/>
            <person name="Huo Q.B."/>
            <person name="Li W."/>
            <person name="Chen H.Y."/>
            <person name="Chen S.E."/>
            <person name="Zhou L.G."/>
            <person name="Ni X.B."/>
            <person name="Tian J.H."/>
            <person name="Sheng Y."/>
            <person name="Liu T."/>
            <person name="Pan Y.S."/>
            <person name="Xia L.Y."/>
            <person name="Li J."/>
            <person name="Zhao F."/>
            <person name="Cao W.C."/>
        </authorList>
    </citation>
    <scope>NUCLEOTIDE SEQUENCE [LARGE SCALE GENOMIC DNA]</scope>
    <source>
        <strain evidence="2">HaeL-2018</strain>
    </source>
</reference>
<feature type="region of interest" description="Disordered" evidence="1">
    <location>
        <begin position="164"/>
        <end position="203"/>
    </location>
</feature>
<dbReference type="VEuPathDB" id="VectorBase:HLOH_050022"/>
<proteinExistence type="predicted"/>
<keyword evidence="3" id="KW-1185">Reference proteome</keyword>
<organism evidence="2 3">
    <name type="scientific">Haemaphysalis longicornis</name>
    <name type="common">Bush tick</name>
    <dbReference type="NCBI Taxonomy" id="44386"/>
    <lineage>
        <taxon>Eukaryota</taxon>
        <taxon>Metazoa</taxon>
        <taxon>Ecdysozoa</taxon>
        <taxon>Arthropoda</taxon>
        <taxon>Chelicerata</taxon>
        <taxon>Arachnida</taxon>
        <taxon>Acari</taxon>
        <taxon>Parasitiformes</taxon>
        <taxon>Ixodida</taxon>
        <taxon>Ixodoidea</taxon>
        <taxon>Ixodidae</taxon>
        <taxon>Haemaphysalinae</taxon>
        <taxon>Haemaphysalis</taxon>
    </lineage>
</organism>
<comment type="caution">
    <text evidence="2">The sequence shown here is derived from an EMBL/GenBank/DDBJ whole genome shotgun (WGS) entry which is preliminary data.</text>
</comment>
<evidence type="ECO:0000313" key="3">
    <source>
        <dbReference type="Proteomes" id="UP000821853"/>
    </source>
</evidence>
<feature type="compositionally biased region" description="Basic and acidic residues" evidence="1">
    <location>
        <begin position="45"/>
        <end position="56"/>
    </location>
</feature>
<feature type="compositionally biased region" description="Basic and acidic residues" evidence="1">
    <location>
        <begin position="193"/>
        <end position="203"/>
    </location>
</feature>
<dbReference type="AlphaFoldDB" id="A0A9J6FIL9"/>
<protein>
    <submittedName>
        <fullName evidence="2">Uncharacterized protein</fullName>
    </submittedName>
</protein>
<name>A0A9J6FIL9_HAELO</name>
<dbReference type="EMBL" id="JABSTR010000001">
    <property type="protein sequence ID" value="KAH9362787.1"/>
    <property type="molecule type" value="Genomic_DNA"/>
</dbReference>
<accession>A0A9J6FIL9</accession>
<gene>
    <name evidence="2" type="ORF">HPB48_015250</name>
</gene>
<evidence type="ECO:0000256" key="1">
    <source>
        <dbReference type="SAM" id="MobiDB-lite"/>
    </source>
</evidence>
<dbReference type="Proteomes" id="UP000821853">
    <property type="component" value="Chromosome 1"/>
</dbReference>